<name>A0A975FZZ4_9CAUL</name>
<dbReference type="GO" id="GO:0016491">
    <property type="term" value="F:oxidoreductase activity"/>
    <property type="evidence" value="ECO:0007669"/>
    <property type="project" value="InterPro"/>
</dbReference>
<keyword evidence="3" id="KW-1185">Reference proteome</keyword>
<dbReference type="InterPro" id="IPR050712">
    <property type="entry name" value="NAD(P)H-dep_reductase"/>
</dbReference>
<dbReference type="InterPro" id="IPR005025">
    <property type="entry name" value="FMN_Rdtase-like_dom"/>
</dbReference>
<dbReference type="Gene3D" id="3.40.50.360">
    <property type="match status" value="1"/>
</dbReference>
<evidence type="ECO:0000313" key="3">
    <source>
        <dbReference type="Proteomes" id="UP000676409"/>
    </source>
</evidence>
<feature type="domain" description="NADPH-dependent FMN reductase-like" evidence="1">
    <location>
        <begin position="6"/>
        <end position="142"/>
    </location>
</feature>
<dbReference type="SUPFAM" id="SSF52218">
    <property type="entry name" value="Flavoproteins"/>
    <property type="match status" value="1"/>
</dbReference>
<dbReference type="AlphaFoldDB" id="A0A975FZZ4"/>
<dbReference type="RefSeq" id="WP_211938078.1">
    <property type="nucleotide sequence ID" value="NZ_CP073078.1"/>
</dbReference>
<dbReference type="InterPro" id="IPR029039">
    <property type="entry name" value="Flavoprotein-like_sf"/>
</dbReference>
<dbReference type="PANTHER" id="PTHR30543">
    <property type="entry name" value="CHROMATE REDUCTASE"/>
    <property type="match status" value="1"/>
</dbReference>
<accession>A0A975FZZ4</accession>
<dbReference type="Proteomes" id="UP000676409">
    <property type="component" value="Chromosome"/>
</dbReference>
<protein>
    <submittedName>
        <fullName evidence="2">NAD(P)H-dependent oxidoreductase</fullName>
    </submittedName>
</protein>
<gene>
    <name evidence="2" type="ORF">KCG34_23835</name>
</gene>
<dbReference type="GO" id="GO:0010181">
    <property type="term" value="F:FMN binding"/>
    <property type="evidence" value="ECO:0007669"/>
    <property type="project" value="TreeGrafter"/>
</dbReference>
<evidence type="ECO:0000313" key="2">
    <source>
        <dbReference type="EMBL" id="QUD88027.1"/>
    </source>
</evidence>
<dbReference type="EMBL" id="CP073078">
    <property type="protein sequence ID" value="QUD88027.1"/>
    <property type="molecule type" value="Genomic_DNA"/>
</dbReference>
<dbReference type="GO" id="GO:0005829">
    <property type="term" value="C:cytosol"/>
    <property type="evidence" value="ECO:0007669"/>
    <property type="project" value="TreeGrafter"/>
</dbReference>
<organism evidence="2 3">
    <name type="scientific">Phenylobacterium montanum</name>
    <dbReference type="NCBI Taxonomy" id="2823693"/>
    <lineage>
        <taxon>Bacteria</taxon>
        <taxon>Pseudomonadati</taxon>
        <taxon>Pseudomonadota</taxon>
        <taxon>Alphaproteobacteria</taxon>
        <taxon>Caulobacterales</taxon>
        <taxon>Caulobacteraceae</taxon>
        <taxon>Phenylobacterium</taxon>
    </lineage>
</organism>
<reference evidence="2" key="1">
    <citation type="submission" date="2021-04" db="EMBL/GenBank/DDBJ databases">
        <title>The complete genome sequence of Caulobacter sp. S6.</title>
        <authorList>
            <person name="Tang Y."/>
            <person name="Ouyang W."/>
            <person name="Liu Q."/>
            <person name="Huang B."/>
            <person name="Guo Z."/>
            <person name="Lei P."/>
        </authorList>
    </citation>
    <scope>NUCLEOTIDE SEQUENCE</scope>
    <source>
        <strain evidence="2">S6</strain>
    </source>
</reference>
<evidence type="ECO:0000259" key="1">
    <source>
        <dbReference type="Pfam" id="PF03358"/>
    </source>
</evidence>
<dbReference type="KEGG" id="caul:KCG34_23835"/>
<dbReference type="PANTHER" id="PTHR30543:SF21">
    <property type="entry name" value="NAD(P)H-DEPENDENT FMN REDUCTASE LOT6"/>
    <property type="match status" value="1"/>
</dbReference>
<proteinExistence type="predicted"/>
<dbReference type="Pfam" id="PF03358">
    <property type="entry name" value="FMN_red"/>
    <property type="match status" value="1"/>
</dbReference>
<sequence>MPAEIRVLAISGSLRAASSNSVLIRAAAQVAPPGVVFDLFEGLADLPHFSPDLDEAGAPAVVQAFRRRLAAADAILICSPEYAHGVPGSLKNALDWIVSSGEMVDKPAGLINASARATIAQASLVDTVGMLSAVVVEAASPVIPMTGRDLDEAGLIADPVLGPALRAAVAALAAAARK</sequence>